<dbReference type="PANTHER" id="PTHR45566">
    <property type="entry name" value="HTH-TYPE TRANSCRIPTIONAL REGULATOR YHJB-RELATED"/>
    <property type="match status" value="1"/>
</dbReference>
<comment type="caution">
    <text evidence="3">The sequence shown here is derived from an EMBL/GenBank/DDBJ whole genome shotgun (WGS) entry which is preliminary data.</text>
</comment>
<feature type="domain" description="Response regulatory" evidence="2">
    <location>
        <begin position="27"/>
        <end position="143"/>
    </location>
</feature>
<protein>
    <submittedName>
        <fullName evidence="3">Response regulator transcription factor</fullName>
    </submittedName>
</protein>
<dbReference type="SMART" id="SM00448">
    <property type="entry name" value="REC"/>
    <property type="match status" value="1"/>
</dbReference>
<dbReference type="InterPro" id="IPR001789">
    <property type="entry name" value="Sig_transdc_resp-reg_receiver"/>
</dbReference>
<reference evidence="3 4" key="1">
    <citation type="submission" date="2023-04" db="EMBL/GenBank/DDBJ databases">
        <title>A long-awaited taxogenomic arrangement of the family Halomonadaceae.</title>
        <authorList>
            <person name="De La Haba R."/>
            <person name="Chuvochina M."/>
            <person name="Wittouck S."/>
            <person name="Arahal D.R."/>
            <person name="Sanchez-Porro C."/>
            <person name="Hugenholtz P."/>
            <person name="Ventosa A."/>
        </authorList>
    </citation>
    <scope>NUCLEOTIDE SEQUENCE [LARGE SCALE GENOMIC DNA]</scope>
    <source>
        <strain evidence="3 4">DSM 18042</strain>
    </source>
</reference>
<keyword evidence="1" id="KW-0597">Phosphoprotein</keyword>
<keyword evidence="4" id="KW-1185">Reference proteome</keyword>
<dbReference type="InterPro" id="IPR051015">
    <property type="entry name" value="EvgA-like"/>
</dbReference>
<gene>
    <name evidence="3" type="ORF">QC815_07820</name>
</gene>
<accession>A0ABU1GBJ4</accession>
<evidence type="ECO:0000313" key="4">
    <source>
        <dbReference type="Proteomes" id="UP001269267"/>
    </source>
</evidence>
<sequence length="197" mass="21920">MTEYTDTQALAEVREVDPQDVSGSTIRVLVINESGFIREGLCRVIERFWRVEVVGGTCFAHDLIEIAEDLRVDVALIDSQYPSQTGFHAARSLHESGVEVRVVILSVNPSLADVRRAFQAGASGFLLRDAGISDLELALYAAAESEIFLCPTLIKRLHDADGFLKDVNTYTRMPQNRDSIDDLLLEALRLGILHQDY</sequence>
<dbReference type="Gene3D" id="3.40.50.2300">
    <property type="match status" value="1"/>
</dbReference>
<dbReference type="InterPro" id="IPR058245">
    <property type="entry name" value="NreC/VraR/RcsB-like_REC"/>
</dbReference>
<dbReference type="EMBL" id="JARWAI010000005">
    <property type="protein sequence ID" value="MDR5874833.1"/>
    <property type="molecule type" value="Genomic_DNA"/>
</dbReference>
<dbReference type="PROSITE" id="PS50110">
    <property type="entry name" value="RESPONSE_REGULATORY"/>
    <property type="match status" value="1"/>
</dbReference>
<proteinExistence type="predicted"/>
<evidence type="ECO:0000313" key="3">
    <source>
        <dbReference type="EMBL" id="MDR5874833.1"/>
    </source>
</evidence>
<dbReference type="RefSeq" id="WP_230448113.1">
    <property type="nucleotide sequence ID" value="NZ_JARWAI010000005.1"/>
</dbReference>
<feature type="modified residue" description="4-aspartylphosphate" evidence="1">
    <location>
        <position position="78"/>
    </location>
</feature>
<name>A0ABU1GBJ4_9GAMM</name>
<dbReference type="Proteomes" id="UP001269267">
    <property type="component" value="Unassembled WGS sequence"/>
</dbReference>
<organism evidence="3 4">
    <name type="scientific">Vreelandella gomseomensis</name>
    <dbReference type="NCBI Taxonomy" id="370766"/>
    <lineage>
        <taxon>Bacteria</taxon>
        <taxon>Pseudomonadati</taxon>
        <taxon>Pseudomonadota</taxon>
        <taxon>Gammaproteobacteria</taxon>
        <taxon>Oceanospirillales</taxon>
        <taxon>Halomonadaceae</taxon>
        <taxon>Vreelandella</taxon>
    </lineage>
</organism>
<dbReference type="InterPro" id="IPR011006">
    <property type="entry name" value="CheY-like_superfamily"/>
</dbReference>
<dbReference type="SUPFAM" id="SSF52172">
    <property type="entry name" value="CheY-like"/>
    <property type="match status" value="1"/>
</dbReference>
<evidence type="ECO:0000259" key="2">
    <source>
        <dbReference type="PROSITE" id="PS50110"/>
    </source>
</evidence>
<dbReference type="PANTHER" id="PTHR45566:SF1">
    <property type="entry name" value="HTH-TYPE TRANSCRIPTIONAL REGULATOR YHJB-RELATED"/>
    <property type="match status" value="1"/>
</dbReference>
<dbReference type="Pfam" id="PF00072">
    <property type="entry name" value="Response_reg"/>
    <property type="match status" value="1"/>
</dbReference>
<dbReference type="CDD" id="cd17535">
    <property type="entry name" value="REC_NarL-like"/>
    <property type="match status" value="1"/>
</dbReference>
<evidence type="ECO:0000256" key="1">
    <source>
        <dbReference type="PROSITE-ProRule" id="PRU00169"/>
    </source>
</evidence>